<dbReference type="RefSeq" id="WP_208568238.1">
    <property type="nucleotide sequence ID" value="NZ_JAGFWR010000009.1"/>
</dbReference>
<accession>A0ABS3VAN6</accession>
<dbReference type="EMBL" id="JAGFWR010000009">
    <property type="protein sequence ID" value="MBO4162637.1"/>
    <property type="molecule type" value="Genomic_DNA"/>
</dbReference>
<proteinExistence type="predicted"/>
<name>A0ABS3VAN6_9ACTN</name>
<comment type="caution">
    <text evidence="1">The sequence shown here is derived from an EMBL/GenBank/DDBJ whole genome shotgun (WGS) entry which is preliminary data.</text>
</comment>
<organism evidence="1 2">
    <name type="scientific">Micromonospora antibiotica</name>
    <dbReference type="NCBI Taxonomy" id="2807623"/>
    <lineage>
        <taxon>Bacteria</taxon>
        <taxon>Bacillati</taxon>
        <taxon>Actinomycetota</taxon>
        <taxon>Actinomycetes</taxon>
        <taxon>Micromonosporales</taxon>
        <taxon>Micromonosporaceae</taxon>
        <taxon>Micromonospora</taxon>
    </lineage>
</organism>
<keyword evidence="2" id="KW-1185">Reference proteome</keyword>
<protein>
    <submittedName>
        <fullName evidence="1">Uncharacterized protein</fullName>
    </submittedName>
</protein>
<evidence type="ECO:0000313" key="2">
    <source>
        <dbReference type="Proteomes" id="UP000671399"/>
    </source>
</evidence>
<gene>
    <name evidence="1" type="ORF">JQN83_17720</name>
</gene>
<dbReference type="Proteomes" id="UP000671399">
    <property type="component" value="Unassembled WGS sequence"/>
</dbReference>
<evidence type="ECO:0000313" key="1">
    <source>
        <dbReference type="EMBL" id="MBO4162637.1"/>
    </source>
</evidence>
<sequence length="200" mass="21408">MEEVLAESIDAVAAMHRDSCDLAHPGSPCSTVAMVRNVGDSLEYLVLSDSVIALDRVSGGPVVVQDKSVNAFASDSAQAASSGRDKSDKAALFTLIREQQQVRNRPGGYWVAQVDPSAAAHAMSGVVEEVRGAALLSDGAALLVTDFSAMDWPELLTFAYEQGPSALIASTREFEDRDPDGLIWPRYKHRDDATAVVCRL</sequence>
<reference evidence="1 2" key="1">
    <citation type="submission" date="2021-03" db="EMBL/GenBank/DDBJ databases">
        <authorList>
            <person name="Lee D.-H."/>
        </authorList>
    </citation>
    <scope>NUCLEOTIDE SEQUENCE [LARGE SCALE GENOMIC DNA]</scope>
    <source>
        <strain evidence="1 2">MMS20-R2-23</strain>
    </source>
</reference>